<reference evidence="3 4" key="1">
    <citation type="submission" date="2020-08" db="EMBL/GenBank/DDBJ databases">
        <title>Sequencing the genomes of 1000 actinobacteria strains.</title>
        <authorList>
            <person name="Klenk H.-P."/>
        </authorList>
    </citation>
    <scope>NUCLEOTIDE SEQUENCE [LARGE SCALE GENOMIC DNA]</scope>
    <source>
        <strain evidence="3 4">DSM 41654</strain>
    </source>
</reference>
<evidence type="ECO:0000313" key="3">
    <source>
        <dbReference type="EMBL" id="MBB4921985.1"/>
    </source>
</evidence>
<gene>
    <name evidence="3" type="ORF">FHR34_000978</name>
</gene>
<dbReference type="RefSeq" id="WP_184934234.1">
    <property type="nucleotide sequence ID" value="NZ_JACHJV010000001.1"/>
</dbReference>
<dbReference type="Pfam" id="PF15567">
    <property type="entry name" value="Imm35"/>
    <property type="match status" value="1"/>
</dbReference>
<accession>A0A7W7QY58</accession>
<dbReference type="EMBL" id="JACHJV010000001">
    <property type="protein sequence ID" value="MBB4921985.1"/>
    <property type="molecule type" value="Genomic_DNA"/>
</dbReference>
<dbReference type="InterPro" id="IPR028908">
    <property type="entry name" value="Tox-PL_dom"/>
</dbReference>
<comment type="caution">
    <text evidence="3">The sequence shown here is derived from an EMBL/GenBank/DDBJ whole genome shotgun (WGS) entry which is preliminary data.</text>
</comment>
<feature type="domain" description="Tox-PL" evidence="2">
    <location>
        <begin position="116"/>
        <end position="217"/>
    </location>
</feature>
<evidence type="ECO:0000313" key="4">
    <source>
        <dbReference type="Proteomes" id="UP000540506"/>
    </source>
</evidence>
<proteinExistence type="predicted"/>
<dbReference type="Proteomes" id="UP000540506">
    <property type="component" value="Unassembled WGS sequence"/>
</dbReference>
<feature type="domain" description="Immunity protein 35" evidence="1">
    <location>
        <begin position="258"/>
        <end position="338"/>
    </location>
</feature>
<protein>
    <recommendedName>
        <fullName evidence="5">Tox-PL domain-containing protein</fullName>
    </recommendedName>
</protein>
<keyword evidence="4" id="KW-1185">Reference proteome</keyword>
<sequence length="447" mass="49275">MTHHKINYETRPRAVPLSVNEATAQARNWLAATYRGQVELAVPQPVAQSPEAFLYSCRVLPQSGFRPTPMLSASLVVPVNGTGPFHPATDRPWADLASLGQDPRPRTLAGQAHRLNARGCVVVMDGMIDGVRSSALPWRPYHEAPGWWSRLLRHFGQAEVAVCGSWDQLIGAVQASGPDTRGVVWVRREAGGEEATGHLLYVHNNQGNVVVLDPLAGSLARLELEHVRQLTLARFRRDVQPQAQPQEPWRRRALDFHAAKHKAQAWLDQQYGGQVLLVDPQPADEGPRGWLFACNTQTFLAGGRREDALLDAALVVPKDARAPFGLPNSSPWSWYTQWSSGRDDLPLPPAPAPLDWLDRTMSSLGGLIRVTDHTAWPTLLAELVTLPTGVRALVWVRRRDSRGRESVGLLLNAGLTERGLVLLDPTTGEPATLESEGVSSMHLLRYR</sequence>
<evidence type="ECO:0008006" key="5">
    <source>
        <dbReference type="Google" id="ProtNLM"/>
    </source>
</evidence>
<name>A0A7W7QY58_KITKI</name>
<evidence type="ECO:0000259" key="1">
    <source>
        <dbReference type="Pfam" id="PF15567"/>
    </source>
</evidence>
<evidence type="ECO:0000259" key="2">
    <source>
        <dbReference type="Pfam" id="PF15644"/>
    </source>
</evidence>
<dbReference type="AlphaFoldDB" id="A0A7W7QY58"/>
<dbReference type="InterPro" id="IPR029082">
    <property type="entry name" value="Imm35"/>
</dbReference>
<dbReference type="Pfam" id="PF15644">
    <property type="entry name" value="Gln_amidase"/>
    <property type="match status" value="1"/>
</dbReference>
<organism evidence="3 4">
    <name type="scientific">Kitasatospora kifunensis</name>
    <name type="common">Streptomyces kifunensis</name>
    <dbReference type="NCBI Taxonomy" id="58351"/>
    <lineage>
        <taxon>Bacteria</taxon>
        <taxon>Bacillati</taxon>
        <taxon>Actinomycetota</taxon>
        <taxon>Actinomycetes</taxon>
        <taxon>Kitasatosporales</taxon>
        <taxon>Streptomycetaceae</taxon>
        <taxon>Kitasatospora</taxon>
    </lineage>
</organism>